<dbReference type="HAMAP" id="MF_00639">
    <property type="entry name" value="MurD"/>
    <property type="match status" value="1"/>
</dbReference>
<reference evidence="11 12" key="1">
    <citation type="submission" date="2022-04" db="EMBL/GenBank/DDBJ databases">
        <title>Positive selection, recombination, and allopatry shape intraspecific diversity of widespread and dominant cyanobacteria.</title>
        <authorList>
            <person name="Wei J."/>
            <person name="Shu W."/>
            <person name="Hu C."/>
        </authorList>
    </citation>
    <scope>NUCLEOTIDE SEQUENCE [LARGE SCALE GENOMIC DNA]</scope>
    <source>
        <strain evidence="11 12">DQ-A4</strain>
    </source>
</reference>
<keyword evidence="6 7" id="KW-0067">ATP-binding</keyword>
<keyword evidence="4 7" id="KW-0436">Ligase</keyword>
<evidence type="ECO:0000256" key="5">
    <source>
        <dbReference type="ARBA" id="ARBA00022741"/>
    </source>
</evidence>
<dbReference type="InterPro" id="IPR005762">
    <property type="entry name" value="MurD"/>
</dbReference>
<evidence type="ECO:0000256" key="1">
    <source>
        <dbReference type="ARBA" id="ARBA00004496"/>
    </source>
</evidence>
<dbReference type="Gene3D" id="3.40.50.720">
    <property type="entry name" value="NAD(P)-binding Rossmann-like Domain"/>
    <property type="match status" value="1"/>
</dbReference>
<keyword evidence="7 8" id="KW-0573">Peptidoglycan synthesis</keyword>
<proteinExistence type="inferred from homology"/>
<evidence type="ECO:0000256" key="2">
    <source>
        <dbReference type="ARBA" id="ARBA00004752"/>
    </source>
</evidence>
<keyword evidence="7 8" id="KW-0132">Cell division</keyword>
<dbReference type="InterPro" id="IPR004101">
    <property type="entry name" value="Mur_ligase_C"/>
</dbReference>
<comment type="pathway">
    <text evidence="2 7 8">Cell wall biogenesis; peptidoglycan biosynthesis.</text>
</comment>
<evidence type="ECO:0000256" key="3">
    <source>
        <dbReference type="ARBA" id="ARBA00022490"/>
    </source>
</evidence>
<comment type="similarity">
    <text evidence="7">Belongs to the MurCDEF family.</text>
</comment>
<keyword evidence="3 7" id="KW-0963">Cytoplasm</keyword>
<dbReference type="EC" id="6.3.2.9" evidence="7 8"/>
<dbReference type="Gene3D" id="3.40.1190.10">
    <property type="entry name" value="Mur-like, catalytic domain"/>
    <property type="match status" value="1"/>
</dbReference>
<dbReference type="SUPFAM" id="SSF53244">
    <property type="entry name" value="MurD-like peptide ligases, peptide-binding domain"/>
    <property type="match status" value="1"/>
</dbReference>
<gene>
    <name evidence="7 11" type="primary">murD</name>
    <name evidence="11" type="ORF">NC992_00735</name>
</gene>
<dbReference type="PANTHER" id="PTHR43692:SF1">
    <property type="entry name" value="UDP-N-ACETYLMURAMOYLALANINE--D-GLUTAMATE LIGASE"/>
    <property type="match status" value="1"/>
</dbReference>
<name>A0ABV0JXY0_9CYAN</name>
<keyword evidence="12" id="KW-1185">Reference proteome</keyword>
<dbReference type="NCBIfam" id="TIGR01087">
    <property type="entry name" value="murD"/>
    <property type="match status" value="1"/>
</dbReference>
<dbReference type="InterPro" id="IPR013221">
    <property type="entry name" value="Mur_ligase_cen"/>
</dbReference>
<feature type="domain" description="Mur ligase central" evidence="10">
    <location>
        <begin position="109"/>
        <end position="285"/>
    </location>
</feature>
<dbReference type="GO" id="GO:0008764">
    <property type="term" value="F:UDP-N-acetylmuramoylalanine-D-glutamate ligase activity"/>
    <property type="evidence" value="ECO:0007669"/>
    <property type="project" value="UniProtKB-EC"/>
</dbReference>
<organism evidence="11 12">
    <name type="scientific">Leptolyngbya subtilissima DQ-A4</name>
    <dbReference type="NCBI Taxonomy" id="2933933"/>
    <lineage>
        <taxon>Bacteria</taxon>
        <taxon>Bacillati</taxon>
        <taxon>Cyanobacteriota</taxon>
        <taxon>Cyanophyceae</taxon>
        <taxon>Leptolyngbyales</taxon>
        <taxon>Leptolyngbyaceae</taxon>
        <taxon>Leptolyngbya group</taxon>
        <taxon>Leptolyngbya</taxon>
    </lineage>
</organism>
<evidence type="ECO:0000256" key="4">
    <source>
        <dbReference type="ARBA" id="ARBA00022598"/>
    </source>
</evidence>
<keyword evidence="7 8" id="KW-0131">Cell cycle</keyword>
<comment type="caution">
    <text evidence="11">The sequence shown here is derived from an EMBL/GenBank/DDBJ whole genome shotgun (WGS) entry which is preliminary data.</text>
</comment>
<dbReference type="RefSeq" id="WP_190698045.1">
    <property type="nucleotide sequence ID" value="NZ_JAMPKX010000001.1"/>
</dbReference>
<dbReference type="Proteomes" id="UP001482513">
    <property type="component" value="Unassembled WGS sequence"/>
</dbReference>
<dbReference type="Gene3D" id="3.90.190.20">
    <property type="entry name" value="Mur ligase, C-terminal domain"/>
    <property type="match status" value="1"/>
</dbReference>
<dbReference type="Pfam" id="PF02875">
    <property type="entry name" value="Mur_ligase_C"/>
    <property type="match status" value="1"/>
</dbReference>
<dbReference type="InterPro" id="IPR036565">
    <property type="entry name" value="Mur-like_cat_sf"/>
</dbReference>
<dbReference type="EMBL" id="JAMPKX010000001">
    <property type="protein sequence ID" value="MEP0945386.1"/>
    <property type="molecule type" value="Genomic_DNA"/>
</dbReference>
<feature type="binding site" evidence="7">
    <location>
        <begin position="111"/>
        <end position="117"/>
    </location>
    <ligand>
        <name>ATP</name>
        <dbReference type="ChEBI" id="CHEBI:30616"/>
    </ligand>
</feature>
<keyword evidence="7 8" id="KW-0961">Cell wall biogenesis/degradation</keyword>
<evidence type="ECO:0000313" key="11">
    <source>
        <dbReference type="EMBL" id="MEP0945386.1"/>
    </source>
</evidence>
<evidence type="ECO:0000259" key="9">
    <source>
        <dbReference type="Pfam" id="PF02875"/>
    </source>
</evidence>
<dbReference type="SUPFAM" id="SSF53623">
    <property type="entry name" value="MurD-like peptide ligases, catalytic domain"/>
    <property type="match status" value="1"/>
</dbReference>
<comment type="subcellular location">
    <subcellularLocation>
        <location evidence="1 7 8">Cytoplasm</location>
    </subcellularLocation>
</comment>
<evidence type="ECO:0000256" key="6">
    <source>
        <dbReference type="ARBA" id="ARBA00022840"/>
    </source>
</evidence>
<protein>
    <recommendedName>
        <fullName evidence="7 8">UDP-N-acetylmuramoylalanine--D-glutamate ligase</fullName>
        <ecNumber evidence="7 8">6.3.2.9</ecNumber>
    </recommendedName>
    <alternativeName>
        <fullName evidence="7">D-glutamic acid-adding enzyme</fullName>
    </alternativeName>
    <alternativeName>
        <fullName evidence="7">UDP-N-acetylmuramoyl-L-alanyl-D-glutamate synthetase</fullName>
    </alternativeName>
</protein>
<feature type="domain" description="Mur ligase C-terminal" evidence="9">
    <location>
        <begin position="307"/>
        <end position="423"/>
    </location>
</feature>
<keyword evidence="5 7" id="KW-0547">Nucleotide-binding</keyword>
<evidence type="ECO:0000259" key="10">
    <source>
        <dbReference type="Pfam" id="PF08245"/>
    </source>
</evidence>
<dbReference type="Pfam" id="PF08245">
    <property type="entry name" value="Mur_ligase_M"/>
    <property type="match status" value="1"/>
</dbReference>
<sequence>MKNAHVIGLGKSGVAAARLLHREGWQVVLSDRGTSPSLVTQQEALRQDGITVLLDYSFVPDSRTNLLVVSPGVPWDSPALVAARENGLEVIGETELAWRFLQDRPWVGITGTNGKTTTTALTAAIFQAAGLNAPACGNIGYAACELALESTVPDWVIAELSSYQIEASATLAPQIGLWTTLTPDHLQRHGTVENYAQIKATLMHRSELAVFNGDDPYLRQHMPEEFPSAYWTSAAGKRAIAPLRPTAYIDDGWVKFEGIPIVQADALRMVGDHNQQNLLLAVTAACLAELDAEAIAAGVTSFPGVPHRLEHICTWQGIDFVNDSKATNYDAAEVGLRSVEAPAVLIAGGEAKEGDDTAWVQRIHERAATVLLIGDAAPQFAQRLETAGYRNYTIVENMERAVERGAEVAPSLGASVVLLSPACASFDQYPNFEQRGEHFRQLCQERFS</sequence>
<dbReference type="InterPro" id="IPR036615">
    <property type="entry name" value="Mur_ligase_C_dom_sf"/>
</dbReference>
<dbReference type="PANTHER" id="PTHR43692">
    <property type="entry name" value="UDP-N-ACETYLMURAMOYLALANINE--D-GLUTAMATE LIGASE"/>
    <property type="match status" value="1"/>
</dbReference>
<comment type="catalytic activity">
    <reaction evidence="7 8">
        <text>UDP-N-acetyl-alpha-D-muramoyl-L-alanine + D-glutamate + ATP = UDP-N-acetyl-alpha-D-muramoyl-L-alanyl-D-glutamate + ADP + phosphate + H(+)</text>
        <dbReference type="Rhea" id="RHEA:16429"/>
        <dbReference type="ChEBI" id="CHEBI:15378"/>
        <dbReference type="ChEBI" id="CHEBI:29986"/>
        <dbReference type="ChEBI" id="CHEBI:30616"/>
        <dbReference type="ChEBI" id="CHEBI:43474"/>
        <dbReference type="ChEBI" id="CHEBI:83898"/>
        <dbReference type="ChEBI" id="CHEBI:83900"/>
        <dbReference type="ChEBI" id="CHEBI:456216"/>
        <dbReference type="EC" id="6.3.2.9"/>
    </reaction>
</comment>
<accession>A0ABV0JXY0</accession>
<dbReference type="SUPFAM" id="SSF51984">
    <property type="entry name" value="MurCD N-terminal domain"/>
    <property type="match status" value="1"/>
</dbReference>
<evidence type="ECO:0000256" key="7">
    <source>
        <dbReference type="HAMAP-Rule" id="MF_00639"/>
    </source>
</evidence>
<keyword evidence="7 8" id="KW-0133">Cell shape</keyword>
<dbReference type="Pfam" id="PF21799">
    <property type="entry name" value="MurD-like_N"/>
    <property type="match status" value="1"/>
</dbReference>
<evidence type="ECO:0000313" key="12">
    <source>
        <dbReference type="Proteomes" id="UP001482513"/>
    </source>
</evidence>
<evidence type="ECO:0000256" key="8">
    <source>
        <dbReference type="RuleBase" id="RU003664"/>
    </source>
</evidence>
<comment type="function">
    <text evidence="7 8">Cell wall formation. Catalyzes the addition of glutamate to the nucleotide precursor UDP-N-acetylmuramoyl-L-alanine (UMA).</text>
</comment>